<dbReference type="GeneTree" id="ENSGT00680000101584"/>
<reference evidence="1" key="1">
    <citation type="submission" date="2025-08" db="UniProtKB">
        <authorList>
            <consortium name="Ensembl"/>
        </authorList>
    </citation>
    <scope>IDENTIFICATION</scope>
</reference>
<protein>
    <submittedName>
        <fullName evidence="1">Uncharacterized protein</fullName>
    </submittedName>
</protein>
<dbReference type="Ensembl" id="ENSLLTT00000001850.1">
    <property type="protein sequence ID" value="ENSLLTP00000001784.1"/>
    <property type="gene ID" value="ENSLLTG00000001391.1"/>
</dbReference>
<reference evidence="1" key="2">
    <citation type="submission" date="2025-09" db="UniProtKB">
        <authorList>
            <consortium name="Ensembl"/>
        </authorList>
    </citation>
    <scope>IDENTIFICATION</scope>
</reference>
<dbReference type="Pfam" id="PF15226">
    <property type="entry name" value="HPIP"/>
    <property type="match status" value="1"/>
</dbReference>
<evidence type="ECO:0000313" key="2">
    <source>
        <dbReference type="Proteomes" id="UP000694406"/>
    </source>
</evidence>
<dbReference type="Proteomes" id="UP000694406">
    <property type="component" value="Unplaced"/>
</dbReference>
<evidence type="ECO:0000313" key="1">
    <source>
        <dbReference type="Ensembl" id="ENSLLTP00000001784.1"/>
    </source>
</evidence>
<proteinExistence type="predicted"/>
<accession>A0A8C5RDH7</accession>
<dbReference type="InterPro" id="IPR029195">
    <property type="entry name" value="HCFC1R1"/>
</dbReference>
<sequence>CIRTILCFGGPRLQKLPKMLNCHCFLHLNREPTSKHFLSEEKMAARFNSLSLDNDHIYSTNGFPIHSENPRWQQACTQLKELQRRYQRAWQFCAFLKSGFREAEY</sequence>
<dbReference type="AlphaFoldDB" id="A0A8C5RDH7"/>
<organism evidence="1 2">
    <name type="scientific">Laticauda laticaudata</name>
    <name type="common">Blue-ringed sea krait</name>
    <name type="synonym">Blue-lipped sea krait</name>
    <dbReference type="NCBI Taxonomy" id="8630"/>
    <lineage>
        <taxon>Eukaryota</taxon>
        <taxon>Metazoa</taxon>
        <taxon>Chordata</taxon>
        <taxon>Craniata</taxon>
        <taxon>Vertebrata</taxon>
        <taxon>Euteleostomi</taxon>
        <taxon>Lepidosauria</taxon>
        <taxon>Squamata</taxon>
        <taxon>Bifurcata</taxon>
        <taxon>Unidentata</taxon>
        <taxon>Episquamata</taxon>
        <taxon>Toxicofera</taxon>
        <taxon>Serpentes</taxon>
        <taxon>Colubroidea</taxon>
        <taxon>Elapidae</taxon>
        <taxon>Laticaudinae</taxon>
        <taxon>Laticauda</taxon>
    </lineage>
</organism>
<name>A0A8C5RDH7_LATLA</name>
<keyword evidence="2" id="KW-1185">Reference proteome</keyword>